<accession>A0A382QP51</accession>
<reference evidence="10" key="1">
    <citation type="submission" date="2018-05" db="EMBL/GenBank/DDBJ databases">
        <authorList>
            <person name="Lanie J.A."/>
            <person name="Ng W.-L."/>
            <person name="Kazmierczak K.M."/>
            <person name="Andrzejewski T.M."/>
            <person name="Davidsen T.M."/>
            <person name="Wayne K.J."/>
            <person name="Tettelin H."/>
            <person name="Glass J.I."/>
            <person name="Rusch D."/>
            <person name="Podicherti R."/>
            <person name="Tsui H.-C.T."/>
            <person name="Winkler M.E."/>
        </authorList>
    </citation>
    <scope>NUCLEOTIDE SEQUENCE</scope>
</reference>
<feature type="non-terminal residue" evidence="10">
    <location>
        <position position="109"/>
    </location>
</feature>
<evidence type="ECO:0000256" key="4">
    <source>
        <dbReference type="ARBA" id="ARBA00022618"/>
    </source>
</evidence>
<name>A0A382QP51_9ZZZZ</name>
<gene>
    <name evidence="10" type="ORF">METZ01_LOCUS339591</name>
</gene>
<evidence type="ECO:0000313" key="10">
    <source>
        <dbReference type="EMBL" id="SVC86737.1"/>
    </source>
</evidence>
<evidence type="ECO:0000256" key="1">
    <source>
        <dbReference type="ARBA" id="ARBA00004496"/>
    </source>
</evidence>
<dbReference type="GO" id="GO:0032153">
    <property type="term" value="C:cell division site"/>
    <property type="evidence" value="ECO:0007669"/>
    <property type="project" value="TreeGrafter"/>
</dbReference>
<dbReference type="GO" id="GO:0005829">
    <property type="term" value="C:cytosol"/>
    <property type="evidence" value="ECO:0007669"/>
    <property type="project" value="TreeGrafter"/>
</dbReference>
<keyword evidence="3" id="KW-0963">Cytoplasm</keyword>
<keyword evidence="4" id="KW-0132">Cell division</keyword>
<organism evidence="10">
    <name type="scientific">marine metagenome</name>
    <dbReference type="NCBI Taxonomy" id="408172"/>
    <lineage>
        <taxon>unclassified sequences</taxon>
        <taxon>metagenomes</taxon>
        <taxon>ecological metagenomes</taxon>
    </lineage>
</organism>
<evidence type="ECO:0000256" key="7">
    <source>
        <dbReference type="ARBA" id="ARBA00024910"/>
    </source>
</evidence>
<dbReference type="GO" id="GO:0000917">
    <property type="term" value="P:division septum assembly"/>
    <property type="evidence" value="ECO:0007669"/>
    <property type="project" value="UniProtKB-KW"/>
</dbReference>
<dbReference type="InterPro" id="IPR036192">
    <property type="entry name" value="Cell_div_ZapA-like_sf"/>
</dbReference>
<comment type="function">
    <text evidence="7">Activator of cell division through the inhibition of FtsZ GTPase activity, therefore promoting FtsZ assembly into bundles of protofilaments necessary for the formation of the division Z ring. It is recruited early at mid-cell but it is not essential for cell division.</text>
</comment>
<evidence type="ECO:0000256" key="6">
    <source>
        <dbReference type="ARBA" id="ARBA00023306"/>
    </source>
</evidence>
<dbReference type="InterPro" id="IPR007838">
    <property type="entry name" value="Cell_div_ZapA-like"/>
</dbReference>
<evidence type="ECO:0000256" key="9">
    <source>
        <dbReference type="ARBA" id="ARBA00033158"/>
    </source>
</evidence>
<proteinExistence type="predicted"/>
<dbReference type="InterPro" id="IPR042233">
    <property type="entry name" value="Cell_div_ZapA_N"/>
</dbReference>
<protein>
    <recommendedName>
        <fullName evidence="2">Cell division protein ZapA</fullName>
    </recommendedName>
    <alternativeName>
        <fullName evidence="9">Z ring-associated protein ZapA</fullName>
    </alternativeName>
</protein>
<dbReference type="EMBL" id="UINC01115592">
    <property type="protein sequence ID" value="SVC86737.1"/>
    <property type="molecule type" value="Genomic_DNA"/>
</dbReference>
<dbReference type="PANTHER" id="PTHR34981">
    <property type="entry name" value="CELL DIVISION PROTEIN ZAPA"/>
    <property type="match status" value="1"/>
</dbReference>
<dbReference type="AlphaFoldDB" id="A0A382QP51"/>
<sequence length="109" mass="12712">MPEITVNINDQDYAIVCDPGEEDHLKDLSARIDFKVRELTERFGKIGETRLMVMASLLIADEIHELNKRIDSELTKVSSLETTLKSRNEVIESNENERKEYFKRKNDEL</sequence>
<comment type="subunit">
    <text evidence="8">Homodimer. Interacts with FtsZ.</text>
</comment>
<evidence type="ECO:0000256" key="2">
    <source>
        <dbReference type="ARBA" id="ARBA00015195"/>
    </source>
</evidence>
<evidence type="ECO:0000256" key="3">
    <source>
        <dbReference type="ARBA" id="ARBA00022490"/>
    </source>
</evidence>
<dbReference type="Pfam" id="PF05164">
    <property type="entry name" value="ZapA"/>
    <property type="match status" value="1"/>
</dbReference>
<dbReference type="GO" id="GO:0000921">
    <property type="term" value="P:septin ring assembly"/>
    <property type="evidence" value="ECO:0007669"/>
    <property type="project" value="TreeGrafter"/>
</dbReference>
<dbReference type="GO" id="GO:0030428">
    <property type="term" value="C:cell septum"/>
    <property type="evidence" value="ECO:0007669"/>
    <property type="project" value="TreeGrafter"/>
</dbReference>
<comment type="subcellular location">
    <subcellularLocation>
        <location evidence="1">Cytoplasm</location>
    </subcellularLocation>
</comment>
<evidence type="ECO:0000256" key="8">
    <source>
        <dbReference type="ARBA" id="ARBA00026068"/>
    </source>
</evidence>
<dbReference type="Gene3D" id="3.30.160.880">
    <property type="entry name" value="Cell division protein ZapA protomer, N-terminal domain"/>
    <property type="match status" value="1"/>
</dbReference>
<keyword evidence="6" id="KW-0131">Cell cycle</keyword>
<dbReference type="PANTHER" id="PTHR34981:SF1">
    <property type="entry name" value="CELL DIVISION PROTEIN ZAPA"/>
    <property type="match status" value="1"/>
</dbReference>
<keyword evidence="5" id="KW-0717">Septation</keyword>
<evidence type="ECO:0000256" key="5">
    <source>
        <dbReference type="ARBA" id="ARBA00023210"/>
    </source>
</evidence>
<dbReference type="GO" id="GO:0043093">
    <property type="term" value="P:FtsZ-dependent cytokinesis"/>
    <property type="evidence" value="ECO:0007669"/>
    <property type="project" value="TreeGrafter"/>
</dbReference>
<dbReference type="SUPFAM" id="SSF102829">
    <property type="entry name" value="Cell division protein ZapA-like"/>
    <property type="match status" value="1"/>
</dbReference>